<dbReference type="SUPFAM" id="SSF52540">
    <property type="entry name" value="P-loop containing nucleoside triphosphate hydrolases"/>
    <property type="match status" value="1"/>
</dbReference>
<keyword evidence="2 8" id="KW-0963">Cytoplasm</keyword>
<dbReference type="HAMAP" id="MF_02040">
    <property type="entry name" value="Mrp_NBP35"/>
    <property type="match status" value="1"/>
</dbReference>
<evidence type="ECO:0000256" key="6">
    <source>
        <dbReference type="ARBA" id="ARBA00023004"/>
    </source>
</evidence>
<evidence type="ECO:0000256" key="5">
    <source>
        <dbReference type="ARBA" id="ARBA00022840"/>
    </source>
</evidence>
<dbReference type="GO" id="GO:0016226">
    <property type="term" value="P:iron-sulfur cluster assembly"/>
    <property type="evidence" value="ECO:0007669"/>
    <property type="project" value="UniProtKB-UniRule"/>
</dbReference>
<feature type="binding site" evidence="8">
    <location>
        <position position="37"/>
    </location>
    <ligand>
        <name>[4Fe-4S] cluster</name>
        <dbReference type="ChEBI" id="CHEBI:49883"/>
        <label>1</label>
    </ligand>
</feature>
<accession>A0A058ZFL0</accession>
<dbReference type="InterPro" id="IPR003593">
    <property type="entry name" value="AAA+_ATPase"/>
</dbReference>
<organism evidence="11">
    <name type="scientific">Fonticula alba</name>
    <name type="common">Slime mold</name>
    <dbReference type="NCBI Taxonomy" id="691883"/>
    <lineage>
        <taxon>Eukaryota</taxon>
        <taxon>Rotosphaerida</taxon>
        <taxon>Fonticulaceae</taxon>
        <taxon>Fonticula</taxon>
    </lineage>
</organism>
<dbReference type="GO" id="GO:0140663">
    <property type="term" value="F:ATP-dependent FeS chaperone activity"/>
    <property type="evidence" value="ECO:0007669"/>
    <property type="project" value="InterPro"/>
</dbReference>
<feature type="binding site" evidence="8">
    <location>
        <position position="14"/>
    </location>
    <ligand>
        <name>[4Fe-4S] cluster</name>
        <dbReference type="ChEBI" id="CHEBI:49883"/>
        <label>1</label>
    </ligand>
</feature>
<evidence type="ECO:0000256" key="1">
    <source>
        <dbReference type="ARBA" id="ARBA00022485"/>
    </source>
</evidence>
<dbReference type="GO" id="GO:0005829">
    <property type="term" value="C:cytosol"/>
    <property type="evidence" value="ECO:0007669"/>
    <property type="project" value="TreeGrafter"/>
</dbReference>
<keyword evidence="6 8" id="KW-0408">Iron</keyword>
<feature type="domain" description="AAA+ ATPase" evidence="10">
    <location>
        <begin position="61"/>
        <end position="275"/>
    </location>
</feature>
<feature type="binding site" evidence="8">
    <location>
        <position position="288"/>
    </location>
    <ligand>
        <name>[4Fe-4S] cluster</name>
        <dbReference type="ChEBI" id="CHEBI:49883"/>
        <label>2</label>
        <note>ligand shared with heterodimeric partner</note>
    </ligand>
</feature>
<dbReference type="RefSeq" id="XP_009492442.1">
    <property type="nucleotide sequence ID" value="XM_009494167.1"/>
</dbReference>
<name>A0A058ZFL0_FONAL</name>
<keyword evidence="3 8" id="KW-0479">Metal-binding</keyword>
<comment type="subcellular location">
    <subcellularLocation>
        <location evidence="8">Cytoplasm</location>
    </subcellularLocation>
</comment>
<evidence type="ECO:0000256" key="8">
    <source>
        <dbReference type="HAMAP-Rule" id="MF_03038"/>
    </source>
</evidence>
<feature type="binding site" evidence="8">
    <location>
        <position position="285"/>
    </location>
    <ligand>
        <name>[4Fe-4S] cluster</name>
        <dbReference type="ChEBI" id="CHEBI:49883"/>
        <label>2</label>
        <note>ligand shared with heterodimeric partner</note>
    </ligand>
</feature>
<dbReference type="AlphaFoldDB" id="A0A058ZFL0"/>
<keyword evidence="1 8" id="KW-0004">4Fe-4S</keyword>
<dbReference type="STRING" id="691883.A0A058ZFL0"/>
<dbReference type="HAMAP" id="MF_03038">
    <property type="entry name" value="NUBP1"/>
    <property type="match status" value="1"/>
</dbReference>
<dbReference type="InterPro" id="IPR027417">
    <property type="entry name" value="P-loop_NTPase"/>
</dbReference>
<dbReference type="CDD" id="cd02037">
    <property type="entry name" value="Mrp_NBP35"/>
    <property type="match status" value="1"/>
</dbReference>
<reference evidence="11" key="1">
    <citation type="submission" date="2013-04" db="EMBL/GenBank/DDBJ databases">
        <title>The Genome Sequence of Fonticula alba ATCC 38817.</title>
        <authorList>
            <consortium name="The Broad Institute Genomics Platform"/>
            <person name="Russ C."/>
            <person name="Cuomo C."/>
            <person name="Burger G."/>
            <person name="Gray M.W."/>
            <person name="Holland P.W.H."/>
            <person name="King N."/>
            <person name="Lang F.B.F."/>
            <person name="Roger A.J."/>
            <person name="Ruiz-Trillo I."/>
            <person name="Brown M."/>
            <person name="Walker B."/>
            <person name="Young S."/>
            <person name="Zeng Q."/>
            <person name="Gargeya S."/>
            <person name="Fitzgerald M."/>
            <person name="Haas B."/>
            <person name="Abouelleil A."/>
            <person name="Allen A.W."/>
            <person name="Alvarado L."/>
            <person name="Arachchi H.M."/>
            <person name="Berlin A.M."/>
            <person name="Chapman S.B."/>
            <person name="Gainer-Dewar J."/>
            <person name="Goldberg J."/>
            <person name="Griggs A."/>
            <person name="Gujja S."/>
            <person name="Hansen M."/>
            <person name="Howarth C."/>
            <person name="Imamovic A."/>
            <person name="Ireland A."/>
            <person name="Larimer J."/>
            <person name="McCowan C."/>
            <person name="Murphy C."/>
            <person name="Pearson M."/>
            <person name="Poon T.W."/>
            <person name="Priest M."/>
            <person name="Roberts A."/>
            <person name="Saif S."/>
            <person name="Shea T."/>
            <person name="Sisk P."/>
            <person name="Sykes S."/>
            <person name="Wortman J."/>
            <person name="Nusbaum C."/>
            <person name="Birren B."/>
        </authorList>
    </citation>
    <scope>NUCLEOTIDE SEQUENCE [LARGE SCALE GENOMIC DNA]</scope>
    <source>
        <strain evidence="11">ATCC 38817</strain>
    </source>
</reference>
<dbReference type="InterPro" id="IPR019591">
    <property type="entry name" value="Mrp/NBP35_ATP-bd"/>
</dbReference>
<protein>
    <recommendedName>
        <fullName evidence="8">Cytosolic Fe-S cluster assembly factor NUBP1 homolog</fullName>
    </recommendedName>
</protein>
<evidence type="ECO:0000256" key="9">
    <source>
        <dbReference type="SAM" id="MobiDB-lite"/>
    </source>
</evidence>
<keyword evidence="5 8" id="KW-0067">ATP-binding</keyword>
<evidence type="ECO:0000256" key="7">
    <source>
        <dbReference type="ARBA" id="ARBA00023014"/>
    </source>
</evidence>
<evidence type="ECO:0000256" key="3">
    <source>
        <dbReference type="ARBA" id="ARBA00022723"/>
    </source>
</evidence>
<dbReference type="InterPro" id="IPR028601">
    <property type="entry name" value="NUBP1/Nbp35"/>
</dbReference>
<evidence type="ECO:0000313" key="11">
    <source>
        <dbReference type="EMBL" id="KCV72741.1"/>
    </source>
</evidence>
<feature type="binding site" evidence="8">
    <location>
        <position position="31"/>
    </location>
    <ligand>
        <name>[4Fe-4S] cluster</name>
        <dbReference type="ChEBI" id="CHEBI:49883"/>
        <label>1</label>
    </ligand>
</feature>
<proteinExistence type="inferred from homology"/>
<evidence type="ECO:0000256" key="4">
    <source>
        <dbReference type="ARBA" id="ARBA00022741"/>
    </source>
</evidence>
<comment type="cofactor">
    <cofactor evidence="8">
        <name>[4Fe-4S] cluster</name>
        <dbReference type="ChEBI" id="CHEBI:49883"/>
    </cofactor>
    <text evidence="8">Binds 4 [4Fe-4S] clusters per heterotetramer. Contains two stable clusters in the N-termini of NUBP1 and two labile, bridging clusters between subunits of the NUBP1-NUBP2 heterotetramer.</text>
</comment>
<keyword evidence="12" id="KW-1185">Reference proteome</keyword>
<dbReference type="SMART" id="SM00382">
    <property type="entry name" value="AAA"/>
    <property type="match status" value="1"/>
</dbReference>
<comment type="function">
    <text evidence="8">Component of the cytosolic iron-sulfur (Fe/S) protein assembly (CIA) machinery. Required for maturation of extramitochondrial Fe-S proteins. The NUBP1-NUBP2 heterotetramer forms a Fe-S scaffold complex, mediating the de novo assembly of an Fe-S cluster and its transfer to target apoproteins.</text>
</comment>
<dbReference type="GeneID" id="20525045"/>
<dbReference type="Proteomes" id="UP000030693">
    <property type="component" value="Unassembled WGS sequence"/>
</dbReference>
<feature type="region of interest" description="Disordered" evidence="9">
    <location>
        <begin position="1"/>
        <end position="25"/>
    </location>
</feature>
<evidence type="ECO:0000313" key="12">
    <source>
        <dbReference type="Proteomes" id="UP000030693"/>
    </source>
</evidence>
<comment type="similarity">
    <text evidence="8">Belongs to the Mrp/NBP35 ATP-binding proteins family. NUBP1/NBP35 subfamily.</text>
</comment>
<dbReference type="PANTHER" id="PTHR23264:SF35">
    <property type="entry name" value="CYTOSOLIC FE-S CLUSTER ASSEMBLY FACTOR NUBP1"/>
    <property type="match status" value="1"/>
</dbReference>
<evidence type="ECO:0000256" key="2">
    <source>
        <dbReference type="ARBA" id="ARBA00022490"/>
    </source>
</evidence>
<dbReference type="OrthoDB" id="1741334at2759"/>
<feature type="binding site" evidence="8">
    <location>
        <position position="28"/>
    </location>
    <ligand>
        <name>[4Fe-4S] cluster</name>
        <dbReference type="ChEBI" id="CHEBI:49883"/>
        <label>1</label>
    </ligand>
</feature>
<sequence>MSTAELSAPPPQDCPGTSSEAAGKMDACAGCPNQRICASSPPQPAVDPDAAAIAERMLPVRHRVLVLSGKGGVGKSTVSSQLAWMLSRGGFDADPNAGDDAAGGDDDMDLDPDPEADAWDVGLVDIDITGPSAPRLLGAGAERLQRTASGLSPVFVSDTLFAVSVGFMLERSDDAVIWRGPKKNGLIKQFLRDVDYQPTDVLLVDTPPGTSDEHISIVQLLKQANEITAQHPEAAATHAGSKFGAVIVTTPQEVALADVRRELNFCRRVGLPVLGIIENMAGFVCPGCSINTDIFPATTGGARSLAQDFDVPFLGSIPIDPRVAKACDEGRPIADACPTSPATIAMRRIANKLKEVLES</sequence>
<evidence type="ECO:0000259" key="10">
    <source>
        <dbReference type="SMART" id="SM00382"/>
    </source>
</evidence>
<feature type="binding site" evidence="8">
    <location>
        <begin position="69"/>
        <end position="76"/>
    </location>
    <ligand>
        <name>ATP</name>
        <dbReference type="ChEBI" id="CHEBI:30616"/>
    </ligand>
</feature>
<dbReference type="InterPro" id="IPR033756">
    <property type="entry name" value="YlxH/NBP35"/>
</dbReference>
<dbReference type="EMBL" id="KB932201">
    <property type="protein sequence ID" value="KCV72741.1"/>
    <property type="molecule type" value="Genomic_DNA"/>
</dbReference>
<keyword evidence="4 8" id="KW-0547">Nucleotide-binding</keyword>
<keyword evidence="7 8" id="KW-0411">Iron-sulfur</keyword>
<gene>
    <name evidence="11" type="ORF">H696_00320</name>
</gene>
<dbReference type="eggNOG" id="KOG3022">
    <property type="taxonomic scope" value="Eukaryota"/>
</dbReference>
<dbReference type="Gene3D" id="3.40.50.300">
    <property type="entry name" value="P-loop containing nucleotide triphosphate hydrolases"/>
    <property type="match status" value="1"/>
</dbReference>
<dbReference type="OMA" id="DEHITIC"/>
<dbReference type="PANTHER" id="PTHR23264">
    <property type="entry name" value="NUCLEOTIDE-BINDING PROTEIN NBP35 YEAST -RELATED"/>
    <property type="match status" value="1"/>
</dbReference>
<dbReference type="GO" id="GO:0051539">
    <property type="term" value="F:4 iron, 4 sulfur cluster binding"/>
    <property type="evidence" value="ECO:0007669"/>
    <property type="project" value="UniProtKB-UniRule"/>
</dbReference>
<dbReference type="Pfam" id="PF10609">
    <property type="entry name" value="ParA"/>
    <property type="match status" value="2"/>
</dbReference>
<dbReference type="GO" id="GO:0046872">
    <property type="term" value="F:metal ion binding"/>
    <property type="evidence" value="ECO:0007669"/>
    <property type="project" value="UniProtKB-KW"/>
</dbReference>
<dbReference type="GO" id="GO:0005524">
    <property type="term" value="F:ATP binding"/>
    <property type="evidence" value="ECO:0007669"/>
    <property type="project" value="UniProtKB-KW"/>
</dbReference>
<comment type="subunit">
    <text evidence="8">Heterotetramer of 2 NUBP1 and 2 NUBP2 chains.</text>
</comment>